<dbReference type="InterPro" id="IPR017853">
    <property type="entry name" value="GH"/>
</dbReference>
<dbReference type="PANTHER" id="PTHR42715">
    <property type="entry name" value="BETA-GLUCOSIDASE"/>
    <property type="match status" value="1"/>
</dbReference>
<evidence type="ECO:0000313" key="4">
    <source>
        <dbReference type="EMBL" id="RFZ79538.1"/>
    </source>
</evidence>
<evidence type="ECO:0000259" key="3">
    <source>
        <dbReference type="SMART" id="SM01217"/>
    </source>
</evidence>
<comment type="similarity">
    <text evidence="1">Belongs to the glycosyl hydrolase 3 family.</text>
</comment>
<feature type="domain" description="Fibronectin type III-like" evidence="3">
    <location>
        <begin position="716"/>
        <end position="785"/>
    </location>
</feature>
<dbReference type="InterPro" id="IPR036881">
    <property type="entry name" value="Glyco_hydro_3_C_sf"/>
</dbReference>
<dbReference type="OrthoDB" id="9805821at2"/>
<dbReference type="InterPro" id="IPR050288">
    <property type="entry name" value="Cellulose_deg_GH3"/>
</dbReference>
<dbReference type="InterPro" id="IPR036962">
    <property type="entry name" value="Glyco_hydro_3_N_sf"/>
</dbReference>
<organism evidence="4 5">
    <name type="scientific">Lacrimispora amygdalina</name>
    <dbReference type="NCBI Taxonomy" id="253257"/>
    <lineage>
        <taxon>Bacteria</taxon>
        <taxon>Bacillati</taxon>
        <taxon>Bacillota</taxon>
        <taxon>Clostridia</taxon>
        <taxon>Lachnospirales</taxon>
        <taxon>Lachnospiraceae</taxon>
        <taxon>Lacrimispora</taxon>
    </lineage>
</organism>
<dbReference type="Proteomes" id="UP000260680">
    <property type="component" value="Unassembled WGS sequence"/>
</dbReference>
<dbReference type="PRINTS" id="PR00133">
    <property type="entry name" value="GLHYDRLASE3"/>
</dbReference>
<dbReference type="Gene3D" id="3.40.50.1700">
    <property type="entry name" value="Glycoside hydrolase family 3 C-terminal domain"/>
    <property type="match status" value="1"/>
</dbReference>
<evidence type="ECO:0000256" key="2">
    <source>
        <dbReference type="ARBA" id="ARBA00022801"/>
    </source>
</evidence>
<dbReference type="AlphaFoldDB" id="A0A3E2NET6"/>
<dbReference type="PANTHER" id="PTHR42715:SF10">
    <property type="entry name" value="BETA-GLUCOSIDASE"/>
    <property type="match status" value="1"/>
</dbReference>
<protein>
    <submittedName>
        <fullName evidence="4">Beta-glucosidase</fullName>
    </submittedName>
</protein>
<dbReference type="SUPFAM" id="SSF52279">
    <property type="entry name" value="Beta-D-glucan exohydrolase, C-terminal domain"/>
    <property type="match status" value="1"/>
</dbReference>
<dbReference type="GO" id="GO:0005975">
    <property type="term" value="P:carbohydrate metabolic process"/>
    <property type="evidence" value="ECO:0007669"/>
    <property type="project" value="InterPro"/>
</dbReference>
<dbReference type="FunFam" id="2.60.40.10:FF:000495">
    <property type="entry name" value="Periplasmic beta-glucosidase"/>
    <property type="match status" value="1"/>
</dbReference>
<dbReference type="Gene3D" id="2.60.40.10">
    <property type="entry name" value="Immunoglobulins"/>
    <property type="match status" value="1"/>
</dbReference>
<dbReference type="Pfam" id="PF00933">
    <property type="entry name" value="Glyco_hydro_3"/>
    <property type="match status" value="1"/>
</dbReference>
<dbReference type="SUPFAM" id="SSF51445">
    <property type="entry name" value="(Trans)glycosidases"/>
    <property type="match status" value="1"/>
</dbReference>
<dbReference type="Pfam" id="PF01915">
    <property type="entry name" value="Glyco_hydro_3_C"/>
    <property type="match status" value="1"/>
</dbReference>
<sequence>MEVFDMELYKDPHQPIEARVEDLLSKMTLEEKVAQLCGDLPASFIEDGKVNTKLLKEKFPDGHGRFTQYSIVGLVSPEQIAKISNQIQRYFVEETRLGIPVALQAENLCGYPAAGGTLFPAMINMGCTWEPELAGKMSEIIGQESRSVGITSAMSPVIDVVQDPRWGRTYETFGEDPYLISQFGIHYVKGMQEQGVSCIAKHFLGYSSTQGGLNTSACRMGKRELYEIFATPFEAADKLAGLDAMMANYGEIDGLPVIVNKDIIENLLRKTMGFDGVLTSDGAAVLKTYQYFKVAKTYEEAGFLAKKAGTDTEIPVGAAFRQLPKYVRSGELSEECIDASVRRILTVKFKHGLFENPYCEEEKVSMALSNASKNELSEEIAAKSMVLLKNDGVLPLKKGTKVALIGPHADSLRYPVSGYTYPAYVEMMKAGASGQATGFNGLADEQEKAQSSEKKYKGPFAVMFDMFSKEEQDSMNDMESALRRTGTRSLKEVLTERFSVSYAQGCSIIGEETDGFAEAVEAAEESDVIVMACGGNSGWVNVTGGEGKDRQFLDLPGVQQKLLEAVAATGKPVVLVLYGPGVFAVNWAQENCGAILQAFMPGPFAGKVITDVLDGTLNPGGKLTMTVPRTAGQIPIYYNHRIGSGYNSGGDITSSSIFSGGYVDGPADPLYCFGHGLSYTTFELSDMEVSAAEVPTDGKLEISCKVKNTGDLAGDEVVQLYTSFTEAHVTRPNKQLSGFLRMSLKPGEEKQVVFHLDMAQLGYYNECMEFVVEPGTMHLMMGTSSANLPLNSSVLLTGKPADVMGRRSYVCQTELR</sequence>
<dbReference type="EMBL" id="QOHO01000022">
    <property type="protein sequence ID" value="RFZ79538.1"/>
    <property type="molecule type" value="Genomic_DNA"/>
</dbReference>
<name>A0A3E2NET6_9FIRM</name>
<dbReference type="SMART" id="SM01217">
    <property type="entry name" value="Fn3_like"/>
    <property type="match status" value="1"/>
</dbReference>
<dbReference type="InterPro" id="IPR002772">
    <property type="entry name" value="Glyco_hydro_3_C"/>
</dbReference>
<dbReference type="InterPro" id="IPR001764">
    <property type="entry name" value="Glyco_hydro_3_N"/>
</dbReference>
<evidence type="ECO:0000256" key="1">
    <source>
        <dbReference type="ARBA" id="ARBA00005336"/>
    </source>
</evidence>
<reference evidence="4 5" key="1">
    <citation type="submission" date="2018-07" db="EMBL/GenBank/DDBJ databases">
        <title>New species, Clostridium PI-S10-A1B.</title>
        <authorList>
            <person name="Krishna G."/>
            <person name="Summeta K."/>
            <person name="Shikha S."/>
            <person name="Prabhu P.B."/>
            <person name="Suresh K."/>
        </authorList>
    </citation>
    <scope>NUCLEOTIDE SEQUENCE [LARGE SCALE GENOMIC DNA]</scope>
    <source>
        <strain evidence="4 5">PI-S10-A1B</strain>
    </source>
</reference>
<keyword evidence="2" id="KW-0378">Hydrolase</keyword>
<proteinExistence type="inferred from homology"/>
<accession>A0A3E2NET6</accession>
<gene>
    <name evidence="4" type="ORF">DS742_07535</name>
</gene>
<dbReference type="InterPro" id="IPR026891">
    <property type="entry name" value="Fn3-like"/>
</dbReference>
<comment type="caution">
    <text evidence="4">The sequence shown here is derived from an EMBL/GenBank/DDBJ whole genome shotgun (WGS) entry which is preliminary data.</text>
</comment>
<dbReference type="Pfam" id="PF14310">
    <property type="entry name" value="Fn3-like"/>
    <property type="match status" value="1"/>
</dbReference>
<dbReference type="InterPro" id="IPR013783">
    <property type="entry name" value="Ig-like_fold"/>
</dbReference>
<dbReference type="GO" id="GO:0008422">
    <property type="term" value="F:beta-glucosidase activity"/>
    <property type="evidence" value="ECO:0007669"/>
    <property type="project" value="UniProtKB-ARBA"/>
</dbReference>
<evidence type="ECO:0000313" key="5">
    <source>
        <dbReference type="Proteomes" id="UP000260680"/>
    </source>
</evidence>
<dbReference type="Gene3D" id="3.20.20.300">
    <property type="entry name" value="Glycoside hydrolase, family 3, N-terminal domain"/>
    <property type="match status" value="1"/>
</dbReference>